<evidence type="ECO:0000313" key="3">
    <source>
        <dbReference type="Proteomes" id="UP000675781"/>
    </source>
</evidence>
<dbReference type="AlphaFoldDB" id="A0A941IUI3"/>
<keyword evidence="3" id="KW-1185">Reference proteome</keyword>
<evidence type="ECO:0000256" key="1">
    <source>
        <dbReference type="SAM" id="Phobius"/>
    </source>
</evidence>
<gene>
    <name evidence="2" type="ORF">KDL01_38120</name>
</gene>
<dbReference type="Pfam" id="PF19953">
    <property type="entry name" value="EACC1"/>
    <property type="match status" value="1"/>
</dbReference>
<name>A0A941IUI3_9ACTN</name>
<keyword evidence="1" id="KW-1133">Transmembrane helix</keyword>
<protein>
    <submittedName>
        <fullName evidence="2">Uncharacterized protein</fullName>
    </submittedName>
</protein>
<comment type="caution">
    <text evidence="2">The sequence shown here is derived from an EMBL/GenBank/DDBJ whole genome shotgun (WGS) entry which is preliminary data.</text>
</comment>
<dbReference type="RefSeq" id="WP_212533583.1">
    <property type="nucleotide sequence ID" value="NZ_JAGSOG010000384.1"/>
</dbReference>
<dbReference type="InterPro" id="IPR045428">
    <property type="entry name" value="EACC1"/>
</dbReference>
<evidence type="ECO:0000313" key="2">
    <source>
        <dbReference type="EMBL" id="MBR7839142.1"/>
    </source>
</evidence>
<organism evidence="2 3">
    <name type="scientific">Actinospica durhamensis</name>
    <dbReference type="NCBI Taxonomy" id="1508375"/>
    <lineage>
        <taxon>Bacteria</taxon>
        <taxon>Bacillati</taxon>
        <taxon>Actinomycetota</taxon>
        <taxon>Actinomycetes</taxon>
        <taxon>Catenulisporales</taxon>
        <taxon>Actinospicaceae</taxon>
        <taxon>Actinospica</taxon>
    </lineage>
</organism>
<keyword evidence="1" id="KW-0812">Transmembrane</keyword>
<dbReference type="EMBL" id="JAGSOG010000384">
    <property type="protein sequence ID" value="MBR7839142.1"/>
    <property type="molecule type" value="Genomic_DNA"/>
</dbReference>
<feature type="transmembrane region" description="Helical" evidence="1">
    <location>
        <begin position="53"/>
        <end position="74"/>
    </location>
</feature>
<accession>A0A941IUI3</accession>
<dbReference type="Proteomes" id="UP000675781">
    <property type="component" value="Unassembled WGS sequence"/>
</dbReference>
<reference evidence="2" key="1">
    <citation type="submission" date="2021-04" db="EMBL/GenBank/DDBJ databases">
        <title>Genome based classification of Actinospica acidithermotolerans sp. nov., an actinobacterium isolated from an Indonesian hot spring.</title>
        <authorList>
            <person name="Kusuma A.B."/>
            <person name="Putra K.E."/>
            <person name="Nafisah S."/>
            <person name="Loh J."/>
            <person name="Nouioui I."/>
            <person name="Goodfellow M."/>
        </authorList>
    </citation>
    <scope>NUCLEOTIDE SEQUENCE</scope>
    <source>
        <strain evidence="2">CSCA 57</strain>
    </source>
</reference>
<proteinExistence type="predicted"/>
<keyword evidence="1" id="KW-0472">Membrane</keyword>
<sequence>MDFKLAVVQGPDPAEVFAGLVQWLGDEEELRGALRTESAPIEPGHLGFLADTLVVMLGGGAAVGAVIGSLRGFFSRPQHRDALMVFERPDGQQLEFGAGQIDHAEAFLRRALEQQE</sequence>